<dbReference type="GO" id="GO:0030695">
    <property type="term" value="F:GTPase regulator activity"/>
    <property type="evidence" value="ECO:0007669"/>
    <property type="project" value="UniProtKB-ARBA"/>
</dbReference>
<evidence type="ECO:0000256" key="3">
    <source>
        <dbReference type="ARBA" id="ARBA00022737"/>
    </source>
</evidence>
<keyword evidence="4 7" id="KW-0862">Zinc</keyword>
<feature type="domain" description="LIM zinc-binding" evidence="9">
    <location>
        <begin position="8"/>
        <end position="85"/>
    </location>
</feature>
<dbReference type="PANTHER" id="PTHR24215:SF35">
    <property type="entry name" value="MUSCLE LIM PROTEIN MLP84B"/>
    <property type="match status" value="1"/>
</dbReference>
<dbReference type="GO" id="GO:0005634">
    <property type="term" value="C:nucleus"/>
    <property type="evidence" value="ECO:0007669"/>
    <property type="project" value="UniProtKB-SubCell"/>
</dbReference>
<dbReference type="Pfam" id="PF00412">
    <property type="entry name" value="LIM"/>
    <property type="match status" value="2"/>
</dbReference>
<evidence type="ECO:0000256" key="8">
    <source>
        <dbReference type="SAM" id="MobiDB-lite"/>
    </source>
</evidence>
<evidence type="ECO:0000313" key="10">
    <source>
        <dbReference type="EMBL" id="KAK7055254.1"/>
    </source>
</evidence>
<sequence length="302" mass="32841">MASFGGSAICPRCNKSVYAAEQVLGPGRKFYHKPCLSCTTCKKRLDSLSLLEHDHERVAFFLLCAYLTLCLAPYSKLCHAKNFGTHHIPHRPDPPVTPPRKRPVDNTASDSPSPLSEKTPSLTHSGRFGVEALPRTVQLSPTRASAPDPSNGTESEPSLVLSPEADETDPIFDLTTLGYSSRAMAPVAERYASAAMVQRRHMTGDGESPPRPIARTLTGGSPSPRRFAADSPKCARCAKSVFFAEQVKAANKIYHKPCLRCTSCDTRLDSNRLRDHDGEPILRMEGDPITSSFAFAGCISSI</sequence>
<evidence type="ECO:0000259" key="9">
    <source>
        <dbReference type="PROSITE" id="PS50023"/>
    </source>
</evidence>
<comment type="subcellular location">
    <subcellularLocation>
        <location evidence="1">Nucleus</location>
    </subcellularLocation>
</comment>
<dbReference type="GO" id="GO:0030036">
    <property type="term" value="P:actin cytoskeleton organization"/>
    <property type="evidence" value="ECO:0007669"/>
    <property type="project" value="TreeGrafter"/>
</dbReference>
<reference evidence="10 11" key="1">
    <citation type="journal article" date="2024" name="J Genomics">
        <title>Draft genome sequencing and assembly of Favolaschia claudopus CIRM-BRFM 2984 isolated from oak limbs.</title>
        <authorList>
            <person name="Navarro D."/>
            <person name="Drula E."/>
            <person name="Chaduli D."/>
            <person name="Cazenave R."/>
            <person name="Ahrendt S."/>
            <person name="Wang J."/>
            <person name="Lipzen A."/>
            <person name="Daum C."/>
            <person name="Barry K."/>
            <person name="Grigoriev I.V."/>
            <person name="Favel A."/>
            <person name="Rosso M.N."/>
            <person name="Martin F."/>
        </authorList>
    </citation>
    <scope>NUCLEOTIDE SEQUENCE [LARGE SCALE GENOMIC DNA]</scope>
    <source>
        <strain evidence="10 11">CIRM-BRFM 2984</strain>
    </source>
</reference>
<evidence type="ECO:0000256" key="7">
    <source>
        <dbReference type="PROSITE-ProRule" id="PRU00125"/>
    </source>
</evidence>
<protein>
    <submittedName>
        <fullName evidence="10">Cysteine and glycine-rich protein 3</fullName>
    </submittedName>
</protein>
<feature type="region of interest" description="Disordered" evidence="8">
    <location>
        <begin position="201"/>
        <end position="229"/>
    </location>
</feature>
<evidence type="ECO:0000256" key="1">
    <source>
        <dbReference type="ARBA" id="ARBA00004123"/>
    </source>
</evidence>
<dbReference type="PROSITE" id="PS50023">
    <property type="entry name" value="LIM_DOMAIN_2"/>
    <property type="match status" value="2"/>
</dbReference>
<evidence type="ECO:0000313" key="11">
    <source>
        <dbReference type="Proteomes" id="UP001362999"/>
    </source>
</evidence>
<name>A0AAW0DUG4_9AGAR</name>
<feature type="domain" description="LIM zinc-binding" evidence="9">
    <location>
        <begin position="232"/>
        <end position="292"/>
    </location>
</feature>
<dbReference type="CDD" id="cd09326">
    <property type="entry name" value="LIM_CRP_like"/>
    <property type="match status" value="2"/>
</dbReference>
<dbReference type="FunFam" id="2.10.110.10:FF:000001">
    <property type="entry name" value="Cysteine and glycine-rich protein 1"/>
    <property type="match status" value="1"/>
</dbReference>
<evidence type="ECO:0000256" key="5">
    <source>
        <dbReference type="ARBA" id="ARBA00023038"/>
    </source>
</evidence>
<accession>A0AAW0DUG4</accession>
<dbReference type="InterPro" id="IPR001781">
    <property type="entry name" value="Znf_LIM"/>
</dbReference>
<organism evidence="10 11">
    <name type="scientific">Favolaschia claudopus</name>
    <dbReference type="NCBI Taxonomy" id="2862362"/>
    <lineage>
        <taxon>Eukaryota</taxon>
        <taxon>Fungi</taxon>
        <taxon>Dikarya</taxon>
        <taxon>Basidiomycota</taxon>
        <taxon>Agaricomycotina</taxon>
        <taxon>Agaricomycetes</taxon>
        <taxon>Agaricomycetidae</taxon>
        <taxon>Agaricales</taxon>
        <taxon>Marasmiineae</taxon>
        <taxon>Mycenaceae</taxon>
        <taxon>Favolaschia</taxon>
    </lineage>
</organism>
<dbReference type="Gene3D" id="2.10.110.10">
    <property type="entry name" value="Cysteine Rich Protein"/>
    <property type="match status" value="2"/>
</dbReference>
<feature type="compositionally biased region" description="Polar residues" evidence="8">
    <location>
        <begin position="137"/>
        <end position="156"/>
    </location>
</feature>
<dbReference type="SMART" id="SM00132">
    <property type="entry name" value="LIM"/>
    <property type="match status" value="2"/>
</dbReference>
<keyword evidence="5 7" id="KW-0440">LIM domain</keyword>
<gene>
    <name evidence="10" type="ORF">R3P38DRAFT_3342394</name>
</gene>
<dbReference type="AlphaFoldDB" id="A0AAW0DUG4"/>
<dbReference type="Proteomes" id="UP001362999">
    <property type="component" value="Unassembled WGS sequence"/>
</dbReference>
<keyword evidence="11" id="KW-1185">Reference proteome</keyword>
<proteinExistence type="predicted"/>
<evidence type="ECO:0000256" key="2">
    <source>
        <dbReference type="ARBA" id="ARBA00022723"/>
    </source>
</evidence>
<comment type="caution">
    <text evidence="10">The sequence shown here is derived from an EMBL/GenBank/DDBJ whole genome shotgun (WGS) entry which is preliminary data.</text>
</comment>
<keyword evidence="2 7" id="KW-0479">Metal-binding</keyword>
<dbReference type="PANTHER" id="PTHR24215">
    <property type="entry name" value="RHO-GTPASE-ACTIVATING PROTEIN LRG1"/>
    <property type="match status" value="1"/>
</dbReference>
<dbReference type="SUPFAM" id="SSF57716">
    <property type="entry name" value="Glucocorticoid receptor-like (DNA-binding domain)"/>
    <property type="match status" value="2"/>
</dbReference>
<dbReference type="GO" id="GO:0005737">
    <property type="term" value="C:cytoplasm"/>
    <property type="evidence" value="ECO:0007669"/>
    <property type="project" value="TreeGrafter"/>
</dbReference>
<feature type="region of interest" description="Disordered" evidence="8">
    <location>
        <begin position="87"/>
        <end position="167"/>
    </location>
</feature>
<dbReference type="PROSITE" id="PS00478">
    <property type="entry name" value="LIM_DOMAIN_1"/>
    <property type="match status" value="2"/>
</dbReference>
<feature type="compositionally biased region" description="Polar residues" evidence="8">
    <location>
        <begin position="106"/>
        <end position="124"/>
    </location>
</feature>
<keyword evidence="6" id="KW-0539">Nucleus</keyword>
<evidence type="ECO:0000256" key="6">
    <source>
        <dbReference type="ARBA" id="ARBA00023242"/>
    </source>
</evidence>
<dbReference type="EMBL" id="JAWWNJ010000005">
    <property type="protein sequence ID" value="KAK7055254.1"/>
    <property type="molecule type" value="Genomic_DNA"/>
</dbReference>
<dbReference type="GO" id="GO:0046872">
    <property type="term" value="F:metal ion binding"/>
    <property type="evidence" value="ECO:0007669"/>
    <property type="project" value="UniProtKB-KW"/>
</dbReference>
<evidence type="ECO:0000256" key="4">
    <source>
        <dbReference type="ARBA" id="ARBA00022833"/>
    </source>
</evidence>
<keyword evidence="3" id="KW-0677">Repeat</keyword>